<evidence type="ECO:0000313" key="8">
    <source>
        <dbReference type="EMBL" id="KKB61693.1"/>
    </source>
</evidence>
<feature type="domain" description="GtrA/DPMS transmembrane" evidence="7">
    <location>
        <begin position="13"/>
        <end position="127"/>
    </location>
</feature>
<proteinExistence type="inferred from homology"/>
<evidence type="ECO:0000256" key="5">
    <source>
        <dbReference type="ARBA" id="ARBA00023136"/>
    </source>
</evidence>
<sequence>MSTYQPLFLQFCRFAAVGLSGTAVQYLTLWIGVQGLHTTAVSASAVGYLLGSVCNYALNYLITFRATHGHFHTAPRYFALLGVGWCLNNLLMWLFAHYLGWSYWVAQVITTGIGLIYNFCGSRWWAFRPQAAGA</sequence>
<organism evidence="8 9">
    <name type="scientific">Robbsia andropogonis</name>
    <dbReference type="NCBI Taxonomy" id="28092"/>
    <lineage>
        <taxon>Bacteria</taxon>
        <taxon>Pseudomonadati</taxon>
        <taxon>Pseudomonadota</taxon>
        <taxon>Betaproteobacteria</taxon>
        <taxon>Burkholderiales</taxon>
        <taxon>Burkholderiaceae</taxon>
        <taxon>Robbsia</taxon>
    </lineage>
</organism>
<feature type="transmembrane region" description="Helical" evidence="6">
    <location>
        <begin position="76"/>
        <end position="95"/>
    </location>
</feature>
<dbReference type="InterPro" id="IPR007267">
    <property type="entry name" value="GtrA_DPMS_TM"/>
</dbReference>
<dbReference type="PANTHER" id="PTHR38459">
    <property type="entry name" value="PROPHAGE BACTOPRENOL-LINKED GLUCOSE TRANSLOCASE HOMOLOG"/>
    <property type="match status" value="1"/>
</dbReference>
<keyword evidence="4 6" id="KW-1133">Transmembrane helix</keyword>
<accession>A0A0F5JV17</accession>
<protein>
    <recommendedName>
        <fullName evidence="7">GtrA/DPMS transmembrane domain-containing protein</fullName>
    </recommendedName>
</protein>
<dbReference type="InterPro" id="IPR051401">
    <property type="entry name" value="GtrA_CellWall_Glycosyl"/>
</dbReference>
<evidence type="ECO:0000256" key="3">
    <source>
        <dbReference type="ARBA" id="ARBA00022692"/>
    </source>
</evidence>
<dbReference type="GO" id="GO:0005886">
    <property type="term" value="C:plasma membrane"/>
    <property type="evidence" value="ECO:0007669"/>
    <property type="project" value="TreeGrafter"/>
</dbReference>
<evidence type="ECO:0000256" key="6">
    <source>
        <dbReference type="SAM" id="Phobius"/>
    </source>
</evidence>
<keyword evidence="5 6" id="KW-0472">Membrane</keyword>
<dbReference type="PANTHER" id="PTHR38459:SF1">
    <property type="entry name" value="PROPHAGE BACTOPRENOL-LINKED GLUCOSE TRANSLOCASE HOMOLOG"/>
    <property type="match status" value="1"/>
</dbReference>
<feature type="transmembrane region" description="Helical" evidence="6">
    <location>
        <begin position="12"/>
        <end position="33"/>
    </location>
</feature>
<dbReference type="STRING" id="28092.WM40_21690"/>
<name>A0A0F5JV17_9BURK</name>
<feature type="transmembrane region" description="Helical" evidence="6">
    <location>
        <begin position="101"/>
        <end position="120"/>
    </location>
</feature>
<dbReference type="PATRIC" id="fig|28092.6.peg.5104"/>
<comment type="caution">
    <text evidence="8">The sequence shown here is derived from an EMBL/GenBank/DDBJ whole genome shotgun (WGS) entry which is preliminary data.</text>
</comment>
<evidence type="ECO:0000256" key="1">
    <source>
        <dbReference type="ARBA" id="ARBA00004141"/>
    </source>
</evidence>
<evidence type="ECO:0000256" key="4">
    <source>
        <dbReference type="ARBA" id="ARBA00022989"/>
    </source>
</evidence>
<dbReference type="RefSeq" id="WP_036011550.1">
    <property type="nucleotide sequence ID" value="NZ_CADFGU010000009.1"/>
</dbReference>
<comment type="similarity">
    <text evidence="2">Belongs to the GtrA family.</text>
</comment>
<dbReference type="OrthoDB" id="5296904at2"/>
<comment type="subcellular location">
    <subcellularLocation>
        <location evidence="1">Membrane</location>
        <topology evidence="1">Multi-pass membrane protein</topology>
    </subcellularLocation>
</comment>
<dbReference type="Pfam" id="PF04138">
    <property type="entry name" value="GtrA_DPMS_TM"/>
    <property type="match status" value="1"/>
</dbReference>
<reference evidence="8 9" key="1">
    <citation type="submission" date="2015-03" db="EMBL/GenBank/DDBJ databases">
        <title>Draft Genome Sequence of Burkholderia andropogonis type strain ICMP2807, isolated from Sorghum bicolor.</title>
        <authorList>
            <person name="Lopes-Santos L."/>
            <person name="Castro D.B."/>
            <person name="Ottoboni L.M."/>
            <person name="Park D."/>
            <person name="Weirc B.S."/>
            <person name="Destefano S.A."/>
        </authorList>
    </citation>
    <scope>NUCLEOTIDE SEQUENCE [LARGE SCALE GENOMIC DNA]</scope>
    <source>
        <strain evidence="8 9">ICMP2807</strain>
    </source>
</reference>
<feature type="transmembrane region" description="Helical" evidence="6">
    <location>
        <begin position="45"/>
        <end position="64"/>
    </location>
</feature>
<dbReference type="AlphaFoldDB" id="A0A0F5JV17"/>
<dbReference type="Proteomes" id="UP000033618">
    <property type="component" value="Unassembled WGS sequence"/>
</dbReference>
<gene>
    <name evidence="8" type="ORF">WM40_21690</name>
</gene>
<evidence type="ECO:0000313" key="9">
    <source>
        <dbReference type="Proteomes" id="UP000033618"/>
    </source>
</evidence>
<evidence type="ECO:0000259" key="7">
    <source>
        <dbReference type="Pfam" id="PF04138"/>
    </source>
</evidence>
<keyword evidence="9" id="KW-1185">Reference proteome</keyword>
<keyword evidence="3 6" id="KW-0812">Transmembrane</keyword>
<dbReference type="EMBL" id="LAQU01000034">
    <property type="protein sequence ID" value="KKB61693.1"/>
    <property type="molecule type" value="Genomic_DNA"/>
</dbReference>
<dbReference type="GO" id="GO:0000271">
    <property type="term" value="P:polysaccharide biosynthetic process"/>
    <property type="evidence" value="ECO:0007669"/>
    <property type="project" value="InterPro"/>
</dbReference>
<evidence type="ECO:0000256" key="2">
    <source>
        <dbReference type="ARBA" id="ARBA00009399"/>
    </source>
</evidence>